<organism evidence="2 3">
    <name type="scientific">Oxalicibacterium solurbis</name>
    <dbReference type="NCBI Taxonomy" id="69280"/>
    <lineage>
        <taxon>Bacteria</taxon>
        <taxon>Pseudomonadati</taxon>
        <taxon>Pseudomonadota</taxon>
        <taxon>Betaproteobacteria</taxon>
        <taxon>Burkholderiales</taxon>
        <taxon>Oxalobacteraceae</taxon>
        <taxon>Oxalicibacterium</taxon>
    </lineage>
</organism>
<feature type="signal peptide" evidence="1">
    <location>
        <begin position="1"/>
        <end position="27"/>
    </location>
</feature>
<reference evidence="2" key="1">
    <citation type="journal article" date="2014" name="Int. J. Syst. Evol. Microbiol.">
        <title>Complete genome sequence of Corynebacterium casei LMG S-19264T (=DSM 44701T), isolated from a smear-ripened cheese.</title>
        <authorList>
            <consortium name="US DOE Joint Genome Institute (JGI-PGF)"/>
            <person name="Walter F."/>
            <person name="Albersmeier A."/>
            <person name="Kalinowski J."/>
            <person name="Ruckert C."/>
        </authorList>
    </citation>
    <scope>NUCLEOTIDE SEQUENCE</scope>
    <source>
        <strain evidence="2">CCM 7664</strain>
    </source>
</reference>
<evidence type="ECO:0000313" key="2">
    <source>
        <dbReference type="EMBL" id="GGI54383.1"/>
    </source>
</evidence>
<sequence>MTTTPLTRFAAASIAALLFCAPLAALAQTKEAGNTADDTVDIAADVAAPESAPHNIYFNTSIATRHFHPDPIHNNTQHLLNLEWNYRDNTVVGGAYFKNSYRQPTTLLYWGKKYHPFDASPNAYVKIVGGLIHGYKDEYQNKIPLNKYGTAPAVLPAVGYCYKQLCTEIIVFGTAGAIWTGGVRF</sequence>
<reference evidence="2" key="2">
    <citation type="submission" date="2020-09" db="EMBL/GenBank/DDBJ databases">
        <authorList>
            <person name="Sun Q."/>
            <person name="Sedlacek I."/>
        </authorList>
    </citation>
    <scope>NUCLEOTIDE SEQUENCE</scope>
    <source>
        <strain evidence="2">CCM 7664</strain>
    </source>
</reference>
<proteinExistence type="predicted"/>
<feature type="chain" id="PRO_5035249077" description="Sn-glycerol-3-phosphate transporter" evidence="1">
    <location>
        <begin position="28"/>
        <end position="185"/>
    </location>
</feature>
<dbReference type="RefSeq" id="WP_188420441.1">
    <property type="nucleotide sequence ID" value="NZ_BMDP01000002.1"/>
</dbReference>
<evidence type="ECO:0000313" key="3">
    <source>
        <dbReference type="Proteomes" id="UP000627205"/>
    </source>
</evidence>
<gene>
    <name evidence="2" type="ORF">GCM10011430_15570</name>
</gene>
<dbReference type="Proteomes" id="UP000627205">
    <property type="component" value="Unassembled WGS sequence"/>
</dbReference>
<protein>
    <recommendedName>
        <fullName evidence="4">Sn-glycerol-3-phosphate transporter</fullName>
    </recommendedName>
</protein>
<comment type="caution">
    <text evidence="2">The sequence shown here is derived from an EMBL/GenBank/DDBJ whole genome shotgun (WGS) entry which is preliminary data.</text>
</comment>
<evidence type="ECO:0000256" key="1">
    <source>
        <dbReference type="SAM" id="SignalP"/>
    </source>
</evidence>
<keyword evidence="1" id="KW-0732">Signal</keyword>
<accession>A0A8J3B3E9</accession>
<name>A0A8J3B3E9_9BURK</name>
<dbReference type="EMBL" id="BMDP01000002">
    <property type="protein sequence ID" value="GGI54383.1"/>
    <property type="molecule type" value="Genomic_DNA"/>
</dbReference>
<dbReference type="AlphaFoldDB" id="A0A8J3B3E9"/>
<keyword evidence="3" id="KW-1185">Reference proteome</keyword>
<evidence type="ECO:0008006" key="4">
    <source>
        <dbReference type="Google" id="ProtNLM"/>
    </source>
</evidence>